<dbReference type="InterPro" id="IPR003661">
    <property type="entry name" value="HisK_dim/P_dom"/>
</dbReference>
<dbReference type="PROSITE" id="PS50885">
    <property type="entry name" value="HAMP"/>
    <property type="match status" value="1"/>
</dbReference>
<dbReference type="SUPFAM" id="SSF55874">
    <property type="entry name" value="ATPase domain of HSP90 chaperone/DNA topoisomerase II/histidine kinase"/>
    <property type="match status" value="1"/>
</dbReference>
<keyword evidence="4" id="KW-0597">Phosphoprotein</keyword>
<name>A0A1Z4JLE0_LEPBY</name>
<evidence type="ECO:0000256" key="6">
    <source>
        <dbReference type="ARBA" id="ARBA00022777"/>
    </source>
</evidence>
<feature type="domain" description="Histidine kinase" evidence="10">
    <location>
        <begin position="321"/>
        <end position="568"/>
    </location>
</feature>
<dbReference type="InterPro" id="IPR036097">
    <property type="entry name" value="HisK_dim/P_sf"/>
</dbReference>
<keyword evidence="9" id="KW-0472">Membrane</keyword>
<keyword evidence="6 12" id="KW-0418">Kinase</keyword>
<sequence length="574" mass="65570">MKISRKFSSSSIVITTVMAVVLVGGQYWVRQAQEDIFEKRQKLSDGLEEVHQMRANLKGQISQLKDVVLLDSQDSDLKREQQKFFKEIGEFERAFGSSPEVDQIRTQFKLLKNLSAKTLQEPDAKIERVRTDFRTIRESENAISADLDKILKKFLQEDTERRKELGRLKRIDQVVTYAALALILLVLGAQYWLILMPVIRSIKQLQFGASELAKGNLNYRLNFRTGDEIEHLANEFDHMADRLQDSYAALLDRSREVTVTNQKLETEITERSIIEMDLRESEAHLRQQALDLEATIQELQQTQLQLVQSEKMSSLGQLVAGIAHEINNPINFIHGNVKYAEGYVKDLVELVEICREKCPEITSGFENSRDIDLDFVQQDLNKIMSSMRVGTERIRQIVLSLKTFSRMDEAEFKKVNIHAGIESTLLILQHRLEKHKCEPIQIIKDYDDLPLIECYAGQLNQVFMNVIANAIDALEDKIIPNPQIKIRTSVLHSRWVEITISDNGCGIPEHARSRIFDPFFTTKPVGRGTGMGMSISYQIINQKHGGKLDYVSTLGEGTEFIIQIPIQQTVPIAS</sequence>
<dbReference type="EMBL" id="AP018203">
    <property type="protein sequence ID" value="BAY57582.1"/>
    <property type="molecule type" value="Genomic_DNA"/>
</dbReference>
<dbReference type="Pfam" id="PF02518">
    <property type="entry name" value="HATPase_c"/>
    <property type="match status" value="1"/>
</dbReference>
<keyword evidence="8" id="KW-0175">Coiled coil</keyword>
<dbReference type="GO" id="GO:0000155">
    <property type="term" value="F:phosphorelay sensor kinase activity"/>
    <property type="evidence" value="ECO:0007669"/>
    <property type="project" value="InterPro"/>
</dbReference>
<comment type="subcellular location">
    <subcellularLocation>
        <location evidence="2">Membrane</location>
    </subcellularLocation>
</comment>
<evidence type="ECO:0000256" key="4">
    <source>
        <dbReference type="ARBA" id="ARBA00022553"/>
    </source>
</evidence>
<dbReference type="PROSITE" id="PS50109">
    <property type="entry name" value="HIS_KIN"/>
    <property type="match status" value="1"/>
</dbReference>
<dbReference type="SMART" id="SM00304">
    <property type="entry name" value="HAMP"/>
    <property type="match status" value="1"/>
</dbReference>
<evidence type="ECO:0000256" key="9">
    <source>
        <dbReference type="SAM" id="Phobius"/>
    </source>
</evidence>
<evidence type="ECO:0000259" key="10">
    <source>
        <dbReference type="PROSITE" id="PS50109"/>
    </source>
</evidence>
<dbReference type="PANTHER" id="PTHR43065">
    <property type="entry name" value="SENSOR HISTIDINE KINASE"/>
    <property type="match status" value="1"/>
</dbReference>
<keyword evidence="5" id="KW-0808">Transferase</keyword>
<keyword evidence="9" id="KW-1133">Transmembrane helix</keyword>
<dbReference type="Pfam" id="PF00672">
    <property type="entry name" value="HAMP"/>
    <property type="match status" value="1"/>
</dbReference>
<dbReference type="EC" id="2.7.13.3" evidence="3"/>
<dbReference type="PANTHER" id="PTHR43065:SF50">
    <property type="entry name" value="HISTIDINE KINASE"/>
    <property type="match status" value="1"/>
</dbReference>
<feature type="domain" description="HAMP" evidence="11">
    <location>
        <begin position="196"/>
        <end position="248"/>
    </location>
</feature>
<dbReference type="SUPFAM" id="SSF158472">
    <property type="entry name" value="HAMP domain-like"/>
    <property type="match status" value="1"/>
</dbReference>
<comment type="catalytic activity">
    <reaction evidence="1">
        <text>ATP + protein L-histidine = ADP + protein N-phospho-L-histidine.</text>
        <dbReference type="EC" id="2.7.13.3"/>
    </reaction>
</comment>
<dbReference type="GO" id="GO:0016020">
    <property type="term" value="C:membrane"/>
    <property type="evidence" value="ECO:0007669"/>
    <property type="project" value="UniProtKB-SubCell"/>
</dbReference>
<evidence type="ECO:0000256" key="7">
    <source>
        <dbReference type="ARBA" id="ARBA00023012"/>
    </source>
</evidence>
<dbReference type="Gene3D" id="6.10.340.10">
    <property type="match status" value="1"/>
</dbReference>
<feature type="coiled-coil region" evidence="8">
    <location>
        <begin position="282"/>
        <end position="312"/>
    </location>
</feature>
<dbReference type="InterPro" id="IPR004358">
    <property type="entry name" value="Sig_transdc_His_kin-like_C"/>
</dbReference>
<evidence type="ECO:0000313" key="13">
    <source>
        <dbReference type="Proteomes" id="UP000217895"/>
    </source>
</evidence>
<dbReference type="CDD" id="cd00082">
    <property type="entry name" value="HisKA"/>
    <property type="match status" value="1"/>
</dbReference>
<keyword evidence="7" id="KW-0902">Two-component regulatory system</keyword>
<keyword evidence="9" id="KW-0812">Transmembrane</keyword>
<protein>
    <recommendedName>
        <fullName evidence="3">histidine kinase</fullName>
        <ecNumber evidence="3">2.7.13.3</ecNumber>
    </recommendedName>
</protein>
<dbReference type="InterPro" id="IPR003660">
    <property type="entry name" value="HAMP_dom"/>
</dbReference>
<dbReference type="PRINTS" id="PR00344">
    <property type="entry name" value="BCTRLSENSOR"/>
</dbReference>
<evidence type="ECO:0000256" key="5">
    <source>
        <dbReference type="ARBA" id="ARBA00022679"/>
    </source>
</evidence>
<dbReference type="AlphaFoldDB" id="A0A1Z4JLE0"/>
<evidence type="ECO:0000313" key="12">
    <source>
        <dbReference type="EMBL" id="BAY57582.1"/>
    </source>
</evidence>
<evidence type="ECO:0000256" key="2">
    <source>
        <dbReference type="ARBA" id="ARBA00004370"/>
    </source>
</evidence>
<dbReference type="Gene3D" id="1.10.287.130">
    <property type="match status" value="1"/>
</dbReference>
<evidence type="ECO:0000256" key="1">
    <source>
        <dbReference type="ARBA" id="ARBA00000085"/>
    </source>
</evidence>
<keyword evidence="13" id="KW-1185">Reference proteome</keyword>
<dbReference type="InterPro" id="IPR036890">
    <property type="entry name" value="HATPase_C_sf"/>
</dbReference>
<feature type="transmembrane region" description="Helical" evidence="9">
    <location>
        <begin position="174"/>
        <end position="194"/>
    </location>
</feature>
<evidence type="ECO:0000256" key="3">
    <source>
        <dbReference type="ARBA" id="ARBA00012438"/>
    </source>
</evidence>
<dbReference type="SUPFAM" id="SSF47384">
    <property type="entry name" value="Homodimeric domain of signal transducing histidine kinase"/>
    <property type="match status" value="1"/>
</dbReference>
<dbReference type="InterPro" id="IPR005467">
    <property type="entry name" value="His_kinase_dom"/>
</dbReference>
<dbReference type="InterPro" id="IPR003594">
    <property type="entry name" value="HATPase_dom"/>
</dbReference>
<proteinExistence type="predicted"/>
<dbReference type="CDD" id="cd06225">
    <property type="entry name" value="HAMP"/>
    <property type="match status" value="1"/>
</dbReference>
<reference evidence="12 13" key="1">
    <citation type="submission" date="2017-06" db="EMBL/GenBank/DDBJ databases">
        <title>Genome sequencing of cyanobaciteial culture collection at National Institute for Environmental Studies (NIES).</title>
        <authorList>
            <person name="Hirose Y."/>
            <person name="Shimura Y."/>
            <person name="Fujisawa T."/>
            <person name="Nakamura Y."/>
            <person name="Kawachi M."/>
        </authorList>
    </citation>
    <scope>NUCLEOTIDE SEQUENCE [LARGE SCALE GENOMIC DNA]</scope>
    <source>
        <strain evidence="12 13">NIES-2135</strain>
    </source>
</reference>
<dbReference type="Gene3D" id="3.30.565.10">
    <property type="entry name" value="Histidine kinase-like ATPase, C-terminal domain"/>
    <property type="match status" value="1"/>
</dbReference>
<accession>A0A1Z4JLE0</accession>
<dbReference type="SMART" id="SM00387">
    <property type="entry name" value="HATPase_c"/>
    <property type="match status" value="1"/>
</dbReference>
<dbReference type="Proteomes" id="UP000217895">
    <property type="component" value="Chromosome"/>
</dbReference>
<evidence type="ECO:0000259" key="11">
    <source>
        <dbReference type="PROSITE" id="PS50885"/>
    </source>
</evidence>
<feature type="transmembrane region" description="Helical" evidence="9">
    <location>
        <begin position="12"/>
        <end position="29"/>
    </location>
</feature>
<organism evidence="12 13">
    <name type="scientific">Leptolyngbya boryana NIES-2135</name>
    <dbReference type="NCBI Taxonomy" id="1973484"/>
    <lineage>
        <taxon>Bacteria</taxon>
        <taxon>Bacillati</taxon>
        <taxon>Cyanobacteriota</taxon>
        <taxon>Cyanophyceae</taxon>
        <taxon>Leptolyngbyales</taxon>
        <taxon>Leptolyngbyaceae</taxon>
        <taxon>Leptolyngbya group</taxon>
        <taxon>Leptolyngbya</taxon>
    </lineage>
</organism>
<gene>
    <name evidence="12" type="ORF">NIES2135_44520</name>
</gene>
<evidence type="ECO:0000256" key="8">
    <source>
        <dbReference type="SAM" id="Coils"/>
    </source>
</evidence>